<feature type="region of interest" description="Disordered" evidence="1">
    <location>
        <begin position="1"/>
        <end position="69"/>
    </location>
</feature>
<protein>
    <submittedName>
        <fullName evidence="2">Uncharacterized protein</fullName>
    </submittedName>
</protein>
<keyword evidence="3" id="KW-1185">Reference proteome</keyword>
<organism evidence="2 3">
    <name type="scientific">Azospirillum oleiclasticum</name>
    <dbReference type="NCBI Taxonomy" id="2735135"/>
    <lineage>
        <taxon>Bacteria</taxon>
        <taxon>Pseudomonadati</taxon>
        <taxon>Pseudomonadota</taxon>
        <taxon>Alphaproteobacteria</taxon>
        <taxon>Rhodospirillales</taxon>
        <taxon>Azospirillaceae</taxon>
        <taxon>Azospirillum</taxon>
    </lineage>
</organism>
<comment type="caution">
    <text evidence="2">The sequence shown here is derived from an EMBL/GenBank/DDBJ whole genome shotgun (WGS) entry which is preliminary data.</text>
</comment>
<gene>
    <name evidence="2" type="ORF">HND93_24735</name>
</gene>
<evidence type="ECO:0000313" key="2">
    <source>
        <dbReference type="EMBL" id="NYZ22926.1"/>
    </source>
</evidence>
<name>A0ABX2THZ2_9PROT</name>
<accession>A0ABX2THZ2</accession>
<dbReference type="Proteomes" id="UP000584642">
    <property type="component" value="Unassembled WGS sequence"/>
</dbReference>
<dbReference type="EMBL" id="JABFDB010000023">
    <property type="protein sequence ID" value="NYZ22926.1"/>
    <property type="molecule type" value="Genomic_DNA"/>
</dbReference>
<evidence type="ECO:0000256" key="1">
    <source>
        <dbReference type="SAM" id="MobiDB-lite"/>
    </source>
</evidence>
<dbReference type="RefSeq" id="WP_180284706.1">
    <property type="nucleotide sequence ID" value="NZ_JABFDB010000023.1"/>
</dbReference>
<reference evidence="2 3" key="1">
    <citation type="submission" date="2020-05" db="EMBL/GenBank/DDBJ databases">
        <title>Azospirillum oleiclasticum sp. nov, a nitrogen-fixing and heavy crude oil-emulsifying bacterium isolated from the crude oil of Yumen Oilfield.</title>
        <authorList>
            <person name="Wu D."/>
            <person name="Cai M."/>
            <person name="Zhang X."/>
        </authorList>
    </citation>
    <scope>NUCLEOTIDE SEQUENCE [LARGE SCALE GENOMIC DNA]</scope>
    <source>
        <strain evidence="2 3">ROY-1-1-2</strain>
    </source>
</reference>
<feature type="compositionally biased region" description="Basic and acidic residues" evidence="1">
    <location>
        <begin position="1"/>
        <end position="10"/>
    </location>
</feature>
<proteinExistence type="predicted"/>
<sequence>MAEDTTRKTTPDTPAADEPAGTKPGDERLDMNRTPGDGSLQGSTPAGLTVKELRERAEDDDESSQPGTG</sequence>
<evidence type="ECO:0000313" key="3">
    <source>
        <dbReference type="Proteomes" id="UP000584642"/>
    </source>
</evidence>